<dbReference type="GO" id="GO:0003729">
    <property type="term" value="F:mRNA binding"/>
    <property type="evidence" value="ECO:0007669"/>
    <property type="project" value="TreeGrafter"/>
</dbReference>
<feature type="compositionally biased region" description="Polar residues" evidence="1">
    <location>
        <begin position="252"/>
        <end position="267"/>
    </location>
</feature>
<accession>A0A5N6PTW8</accession>
<dbReference type="OrthoDB" id="448399at2759"/>
<reference evidence="2 3" key="1">
    <citation type="submission" date="2019-05" db="EMBL/GenBank/DDBJ databases">
        <title>Mikania micrantha, genome provides insights into the molecular mechanism of rapid growth.</title>
        <authorList>
            <person name="Liu B."/>
        </authorList>
    </citation>
    <scope>NUCLEOTIDE SEQUENCE [LARGE SCALE GENOMIC DNA]</scope>
    <source>
        <strain evidence="2">NLD-2019</strain>
        <tissue evidence="2">Leaf</tissue>
    </source>
</reference>
<comment type="caution">
    <text evidence="2">The sequence shown here is derived from an EMBL/GenBank/DDBJ whole genome shotgun (WGS) entry which is preliminary data.</text>
</comment>
<feature type="region of interest" description="Disordered" evidence="1">
    <location>
        <begin position="250"/>
        <end position="276"/>
    </location>
</feature>
<proteinExistence type="predicted"/>
<organism evidence="2 3">
    <name type="scientific">Mikania micrantha</name>
    <name type="common">bitter vine</name>
    <dbReference type="NCBI Taxonomy" id="192012"/>
    <lineage>
        <taxon>Eukaryota</taxon>
        <taxon>Viridiplantae</taxon>
        <taxon>Streptophyta</taxon>
        <taxon>Embryophyta</taxon>
        <taxon>Tracheophyta</taxon>
        <taxon>Spermatophyta</taxon>
        <taxon>Magnoliopsida</taxon>
        <taxon>eudicotyledons</taxon>
        <taxon>Gunneridae</taxon>
        <taxon>Pentapetalae</taxon>
        <taxon>asterids</taxon>
        <taxon>campanulids</taxon>
        <taxon>Asterales</taxon>
        <taxon>Asteraceae</taxon>
        <taxon>Asteroideae</taxon>
        <taxon>Heliantheae alliance</taxon>
        <taxon>Eupatorieae</taxon>
        <taxon>Mikania</taxon>
    </lineage>
</organism>
<dbReference type="PANTHER" id="PTHR23111">
    <property type="entry name" value="ZINC FINGER PROTEIN"/>
    <property type="match status" value="1"/>
</dbReference>
<dbReference type="GO" id="GO:0005737">
    <property type="term" value="C:cytoplasm"/>
    <property type="evidence" value="ECO:0007669"/>
    <property type="project" value="TreeGrafter"/>
</dbReference>
<sequence>MSECPPPPPEWVPIGRTTVASHTCRTAASAVLHLSPPSSSPHRTEGPNQSVYNPIPTQMATSTTESADHVSSSITISHQWPEWLGLMEKLLKCGYFDGVNDPFRSGQLIDGKSGNRIRTASLNFARDRPDLMSHFMDRDMEMIAGSGCPSIDRKVVNSGKRLRAHLGIDEVNVCSSCNLRGNCERAYVKAHEVKGCHTVDVMRFVLTYGLDHNKPFTNKRLEESIISLIKDMVKFSKNKIDTDLSKRVTPVLSPSQQQQEHQSTNPTIDGDLYCSR</sequence>
<dbReference type="PANTHER" id="PTHR23111:SF23">
    <property type="entry name" value="RAN BP2_NZF ZINC FINGER-LIKE SUPERFAMILY PROTEIN"/>
    <property type="match status" value="1"/>
</dbReference>
<name>A0A5N6PTW8_9ASTR</name>
<gene>
    <name evidence="2" type="ORF">E3N88_03805</name>
</gene>
<dbReference type="AlphaFoldDB" id="A0A5N6PTW8"/>
<dbReference type="Proteomes" id="UP000326396">
    <property type="component" value="Linkage Group LG10"/>
</dbReference>
<dbReference type="EMBL" id="SZYD01000002">
    <property type="protein sequence ID" value="KAD7116537.1"/>
    <property type="molecule type" value="Genomic_DNA"/>
</dbReference>
<protein>
    <submittedName>
        <fullName evidence="2">Uncharacterized protein</fullName>
    </submittedName>
</protein>
<evidence type="ECO:0000313" key="3">
    <source>
        <dbReference type="Proteomes" id="UP000326396"/>
    </source>
</evidence>
<evidence type="ECO:0000313" key="2">
    <source>
        <dbReference type="EMBL" id="KAD7116537.1"/>
    </source>
</evidence>
<keyword evidence="3" id="KW-1185">Reference proteome</keyword>
<evidence type="ECO:0000256" key="1">
    <source>
        <dbReference type="SAM" id="MobiDB-lite"/>
    </source>
</evidence>